<keyword evidence="1" id="KW-1133">Transmembrane helix</keyword>
<protein>
    <submittedName>
        <fullName evidence="2">Uncharacterized protein</fullName>
    </submittedName>
</protein>
<reference evidence="2" key="2">
    <citation type="submission" date="2023-06" db="EMBL/GenBank/DDBJ databases">
        <authorList>
            <consortium name="Lawrence Berkeley National Laboratory"/>
            <person name="Haridas S."/>
            <person name="Hensen N."/>
            <person name="Bonometti L."/>
            <person name="Westerberg I."/>
            <person name="Brannstrom I.O."/>
            <person name="Guillou S."/>
            <person name="Cros-Aarteil S."/>
            <person name="Calhoun S."/>
            <person name="Kuo A."/>
            <person name="Mondo S."/>
            <person name="Pangilinan J."/>
            <person name="Riley R."/>
            <person name="LaButti K."/>
            <person name="Andreopoulos B."/>
            <person name="Lipzen A."/>
            <person name="Chen C."/>
            <person name="Yanf M."/>
            <person name="Daum C."/>
            <person name="Ng V."/>
            <person name="Clum A."/>
            <person name="Steindorff A."/>
            <person name="Ohm R."/>
            <person name="Martin F."/>
            <person name="Silar P."/>
            <person name="Natvig D."/>
            <person name="Lalanne C."/>
            <person name="Gautier V."/>
            <person name="Ament-velasquez S.L."/>
            <person name="Kruys A."/>
            <person name="Hutchinson M.I."/>
            <person name="Powell A.J."/>
            <person name="Barry K."/>
            <person name="Miller A.N."/>
            <person name="Grigoriev I.V."/>
            <person name="Debuchy R."/>
            <person name="Gladieux P."/>
            <person name="Thoren M.H."/>
            <person name="Johannesson H."/>
        </authorList>
    </citation>
    <scope>NUCLEOTIDE SEQUENCE</scope>
    <source>
        <strain evidence="2">CBS 232.78</strain>
    </source>
</reference>
<organism evidence="2 3">
    <name type="scientific">Podospora didyma</name>
    <dbReference type="NCBI Taxonomy" id="330526"/>
    <lineage>
        <taxon>Eukaryota</taxon>
        <taxon>Fungi</taxon>
        <taxon>Dikarya</taxon>
        <taxon>Ascomycota</taxon>
        <taxon>Pezizomycotina</taxon>
        <taxon>Sordariomycetes</taxon>
        <taxon>Sordariomycetidae</taxon>
        <taxon>Sordariales</taxon>
        <taxon>Podosporaceae</taxon>
        <taxon>Podospora</taxon>
    </lineage>
</organism>
<gene>
    <name evidence="2" type="ORF">B0H63DRAFT_510493</name>
</gene>
<reference evidence="2" key="1">
    <citation type="journal article" date="2023" name="Mol. Phylogenet. Evol.">
        <title>Genome-scale phylogeny and comparative genomics of the fungal order Sordariales.</title>
        <authorList>
            <person name="Hensen N."/>
            <person name="Bonometti L."/>
            <person name="Westerberg I."/>
            <person name="Brannstrom I.O."/>
            <person name="Guillou S."/>
            <person name="Cros-Aarteil S."/>
            <person name="Calhoun S."/>
            <person name="Haridas S."/>
            <person name="Kuo A."/>
            <person name="Mondo S."/>
            <person name="Pangilinan J."/>
            <person name="Riley R."/>
            <person name="LaButti K."/>
            <person name="Andreopoulos B."/>
            <person name="Lipzen A."/>
            <person name="Chen C."/>
            <person name="Yan M."/>
            <person name="Daum C."/>
            <person name="Ng V."/>
            <person name="Clum A."/>
            <person name="Steindorff A."/>
            <person name="Ohm R.A."/>
            <person name="Martin F."/>
            <person name="Silar P."/>
            <person name="Natvig D.O."/>
            <person name="Lalanne C."/>
            <person name="Gautier V."/>
            <person name="Ament-Velasquez S.L."/>
            <person name="Kruys A."/>
            <person name="Hutchinson M.I."/>
            <person name="Powell A.J."/>
            <person name="Barry K."/>
            <person name="Miller A.N."/>
            <person name="Grigoriev I.V."/>
            <person name="Debuchy R."/>
            <person name="Gladieux P."/>
            <person name="Hiltunen Thoren M."/>
            <person name="Johannesson H."/>
        </authorList>
    </citation>
    <scope>NUCLEOTIDE SEQUENCE</scope>
    <source>
        <strain evidence="2">CBS 232.78</strain>
    </source>
</reference>
<keyword evidence="3" id="KW-1185">Reference proteome</keyword>
<dbReference type="Proteomes" id="UP001285441">
    <property type="component" value="Unassembled WGS sequence"/>
</dbReference>
<name>A0AAE0NQG2_9PEZI</name>
<dbReference type="EMBL" id="JAULSW010000004">
    <property type="protein sequence ID" value="KAK3385783.1"/>
    <property type="molecule type" value="Genomic_DNA"/>
</dbReference>
<evidence type="ECO:0000256" key="1">
    <source>
        <dbReference type="SAM" id="Phobius"/>
    </source>
</evidence>
<accession>A0AAE0NQG2</accession>
<feature type="transmembrane region" description="Helical" evidence="1">
    <location>
        <begin position="235"/>
        <end position="253"/>
    </location>
</feature>
<dbReference type="PROSITE" id="PS51257">
    <property type="entry name" value="PROKAR_LIPOPROTEIN"/>
    <property type="match status" value="1"/>
</dbReference>
<proteinExistence type="predicted"/>
<comment type="caution">
    <text evidence="2">The sequence shown here is derived from an EMBL/GenBank/DDBJ whole genome shotgun (WGS) entry which is preliminary data.</text>
</comment>
<feature type="transmembrane region" description="Helical" evidence="1">
    <location>
        <begin position="195"/>
        <end position="215"/>
    </location>
</feature>
<evidence type="ECO:0000313" key="2">
    <source>
        <dbReference type="EMBL" id="KAK3385783.1"/>
    </source>
</evidence>
<sequence length="425" mass="47381">MAKLWLAGLTALDLVANFVFMLGCISPGTKDLALYRVNATELAVGLQKLAFNDSRPADELLHPDLPVHWYWGMSAIPQFQLNLTPSFHCICDIYATKDETRCRRTFPPTQNILTIVEESLRDRLGSNQEQAIRNVVSTWNSTLNNISPSMLRDKEAKFAAQSKASAALVIIAVVFDFAILILALAFLSGRVDPRVYLAPFASGLLAVGAGTLAVLSMNDGVHGAVPSGENGGAGIIILFVGAALSLISCIGSASDKARLSIEEIGFLGERYIFKLFESEISDWTYEKWTSHLRENDGHPAFLEPEWKYADFTYHDHSGKMREVLRQLGVHVMPNWSNTATYHLEVKSTLGECDAAPMIVSQYQKDKMEDLDYDCDNVYILIRVFNAKRKRPGVRYFPNPWSLGLRGKLYFAQQNSDGKYPVWAKC</sequence>
<keyword evidence="1" id="KW-0812">Transmembrane</keyword>
<feature type="transmembrane region" description="Helical" evidence="1">
    <location>
        <begin position="166"/>
        <end position="188"/>
    </location>
</feature>
<dbReference type="AlphaFoldDB" id="A0AAE0NQG2"/>
<keyword evidence="1" id="KW-0472">Membrane</keyword>
<evidence type="ECO:0000313" key="3">
    <source>
        <dbReference type="Proteomes" id="UP001285441"/>
    </source>
</evidence>